<dbReference type="EMBL" id="AOGZ02000014">
    <property type="protein sequence ID" value="EOQ95131.1"/>
    <property type="molecule type" value="Genomic_DNA"/>
</dbReference>
<protein>
    <submittedName>
        <fullName evidence="1">Uncharacterized protein</fullName>
    </submittedName>
</protein>
<dbReference type="STRING" id="1218599.LEP1GSC195_1898"/>
<evidence type="ECO:0000313" key="2">
    <source>
        <dbReference type="Proteomes" id="UP000013984"/>
    </source>
</evidence>
<keyword evidence="2" id="KW-1185">Reference proteome</keyword>
<comment type="caution">
    <text evidence="1">The sequence shown here is derived from an EMBL/GenBank/DDBJ whole genome shotgun (WGS) entry which is preliminary data.</text>
</comment>
<dbReference type="AlphaFoldDB" id="R8ZYS9"/>
<dbReference type="Proteomes" id="UP000013984">
    <property type="component" value="Unassembled WGS sequence"/>
</dbReference>
<gene>
    <name evidence="1" type="ORF">LEP1GSC195_1898</name>
</gene>
<proteinExistence type="predicted"/>
<accession>R8ZYS9</accession>
<organism evidence="1 2">
    <name type="scientific">Leptospira wolbachii serovar Codice str. CDC</name>
    <dbReference type="NCBI Taxonomy" id="1218599"/>
    <lineage>
        <taxon>Bacteria</taxon>
        <taxon>Pseudomonadati</taxon>
        <taxon>Spirochaetota</taxon>
        <taxon>Spirochaetia</taxon>
        <taxon>Leptospirales</taxon>
        <taxon>Leptospiraceae</taxon>
        <taxon>Leptospira</taxon>
    </lineage>
</organism>
<name>R8ZYS9_9LEPT</name>
<evidence type="ECO:0000313" key="1">
    <source>
        <dbReference type="EMBL" id="EOQ95131.1"/>
    </source>
</evidence>
<sequence>MSDTQIDRVLDTPCKFKGLADRGGVNPIHSICEIHGIIMVFGGGTGQ</sequence>
<reference evidence="1" key="1">
    <citation type="submission" date="2013-04" db="EMBL/GenBank/DDBJ databases">
        <authorList>
            <person name="Harkins D.M."/>
            <person name="Durkin A.S."/>
            <person name="Brinkac L.M."/>
            <person name="Haft D.H."/>
            <person name="Selengut J.D."/>
            <person name="Sanka R."/>
            <person name="DePew J."/>
            <person name="Purushe J."/>
            <person name="Galloway R.L."/>
            <person name="Vinetz J.M."/>
            <person name="Sutton G.G."/>
            <person name="Nierman W.C."/>
            <person name="Fouts D.E."/>
        </authorList>
    </citation>
    <scope>NUCLEOTIDE SEQUENCE [LARGE SCALE GENOMIC DNA]</scope>
    <source>
        <strain evidence="1">CDC</strain>
    </source>
</reference>